<evidence type="ECO:0000256" key="4">
    <source>
        <dbReference type="ARBA" id="ARBA00022692"/>
    </source>
</evidence>
<name>A0ABP8LE64_9MICO</name>
<dbReference type="Pfam" id="PF00420">
    <property type="entry name" value="Oxidored_q2"/>
    <property type="match status" value="1"/>
</dbReference>
<protein>
    <recommendedName>
        <fullName evidence="11">Na(+)/H(+) antiporter subunit C</fullName>
    </recommendedName>
</protein>
<evidence type="ECO:0000256" key="6">
    <source>
        <dbReference type="ARBA" id="ARBA00023136"/>
    </source>
</evidence>
<reference evidence="10" key="1">
    <citation type="journal article" date="2019" name="Int. J. Syst. Evol. Microbiol.">
        <title>The Global Catalogue of Microorganisms (GCM) 10K type strain sequencing project: providing services to taxonomists for standard genome sequencing and annotation.</title>
        <authorList>
            <consortium name="The Broad Institute Genomics Platform"/>
            <consortium name="The Broad Institute Genome Sequencing Center for Infectious Disease"/>
            <person name="Wu L."/>
            <person name="Ma J."/>
        </authorList>
    </citation>
    <scope>NUCLEOTIDE SEQUENCE [LARGE SCALE GENOMIC DNA]</scope>
    <source>
        <strain evidence="10">JCM 17810</strain>
    </source>
</reference>
<feature type="transmembrane region" description="Helical" evidence="8">
    <location>
        <begin position="81"/>
        <end position="102"/>
    </location>
</feature>
<evidence type="ECO:0000256" key="1">
    <source>
        <dbReference type="ARBA" id="ARBA00004651"/>
    </source>
</evidence>
<evidence type="ECO:0000256" key="2">
    <source>
        <dbReference type="ARBA" id="ARBA00010388"/>
    </source>
</evidence>
<gene>
    <name evidence="9" type="ORF">GCM10023169_27630</name>
</gene>
<evidence type="ECO:0000256" key="8">
    <source>
        <dbReference type="SAM" id="Phobius"/>
    </source>
</evidence>
<comment type="subcellular location">
    <subcellularLocation>
        <location evidence="1">Cell membrane</location>
        <topology evidence="1">Multi-pass membrane protein</topology>
    </subcellularLocation>
</comment>
<keyword evidence="5 8" id="KW-1133">Transmembrane helix</keyword>
<proteinExistence type="inferred from homology"/>
<keyword evidence="4 8" id="KW-0812">Transmembrane</keyword>
<dbReference type="InterPro" id="IPR050601">
    <property type="entry name" value="CPA3_antiporter_subunitC"/>
</dbReference>
<keyword evidence="6 8" id="KW-0472">Membrane</keyword>
<feature type="compositionally biased region" description="Basic and acidic residues" evidence="7">
    <location>
        <begin position="148"/>
        <end position="161"/>
    </location>
</feature>
<dbReference type="Gene3D" id="1.10.287.3510">
    <property type="match status" value="1"/>
</dbReference>
<keyword evidence="3" id="KW-1003">Cell membrane</keyword>
<sequence>MSPGTALDMSPSLALILLAGVLAGTGVYLLLERSLTRVVVGIALLSNGVNVLLLVAGGRAGGAPILGESDPAEMSDPLPQAMILTAIVITLGMTAFLLAMAYRSWQLNGHDEVQDDLEDRRIARRAARDERSERATDDAGTTLAEDAATARDEIENDDARARAGTGHHAPALTADDEEAKS</sequence>
<dbReference type="InterPro" id="IPR039428">
    <property type="entry name" value="NUOK/Mnh_C1-like"/>
</dbReference>
<dbReference type="EMBL" id="BAABGN010000011">
    <property type="protein sequence ID" value="GAA4427513.1"/>
    <property type="molecule type" value="Genomic_DNA"/>
</dbReference>
<dbReference type="PANTHER" id="PTHR34583:SF2">
    <property type="entry name" value="ANTIPORTER SUBUNIT MNHC2-RELATED"/>
    <property type="match status" value="1"/>
</dbReference>
<feature type="region of interest" description="Disordered" evidence="7">
    <location>
        <begin position="125"/>
        <end position="181"/>
    </location>
</feature>
<dbReference type="RefSeq" id="WP_345216839.1">
    <property type="nucleotide sequence ID" value="NZ_BAABGN010000011.1"/>
</dbReference>
<organism evidence="9 10">
    <name type="scientific">Georgenia halophila</name>
    <dbReference type="NCBI Taxonomy" id="620889"/>
    <lineage>
        <taxon>Bacteria</taxon>
        <taxon>Bacillati</taxon>
        <taxon>Actinomycetota</taxon>
        <taxon>Actinomycetes</taxon>
        <taxon>Micrococcales</taxon>
        <taxon>Bogoriellaceae</taxon>
        <taxon>Georgenia</taxon>
    </lineage>
</organism>
<evidence type="ECO:0000256" key="5">
    <source>
        <dbReference type="ARBA" id="ARBA00022989"/>
    </source>
</evidence>
<evidence type="ECO:0000313" key="9">
    <source>
        <dbReference type="EMBL" id="GAA4427513.1"/>
    </source>
</evidence>
<evidence type="ECO:0000313" key="10">
    <source>
        <dbReference type="Proteomes" id="UP001500622"/>
    </source>
</evidence>
<comment type="caution">
    <text evidence="9">The sequence shown here is derived from an EMBL/GenBank/DDBJ whole genome shotgun (WGS) entry which is preliminary data.</text>
</comment>
<feature type="transmembrane region" description="Helical" evidence="8">
    <location>
        <begin position="38"/>
        <end position="61"/>
    </location>
</feature>
<keyword evidence="10" id="KW-1185">Reference proteome</keyword>
<feature type="compositionally biased region" description="Basic and acidic residues" evidence="7">
    <location>
        <begin position="125"/>
        <end position="137"/>
    </location>
</feature>
<accession>A0ABP8LE64</accession>
<feature type="transmembrane region" description="Helical" evidence="8">
    <location>
        <begin position="12"/>
        <end position="31"/>
    </location>
</feature>
<evidence type="ECO:0000256" key="3">
    <source>
        <dbReference type="ARBA" id="ARBA00022475"/>
    </source>
</evidence>
<dbReference type="PANTHER" id="PTHR34583">
    <property type="entry name" value="ANTIPORTER SUBUNIT MNHC2-RELATED"/>
    <property type="match status" value="1"/>
</dbReference>
<dbReference type="Proteomes" id="UP001500622">
    <property type="component" value="Unassembled WGS sequence"/>
</dbReference>
<evidence type="ECO:0008006" key="11">
    <source>
        <dbReference type="Google" id="ProtNLM"/>
    </source>
</evidence>
<evidence type="ECO:0000256" key="7">
    <source>
        <dbReference type="SAM" id="MobiDB-lite"/>
    </source>
</evidence>
<comment type="similarity">
    <text evidence="2">Belongs to the CPA3 antiporters (TC 2.A.63) subunit C family.</text>
</comment>
<dbReference type="NCBIfam" id="NF005929">
    <property type="entry name" value="PRK07946.1"/>
    <property type="match status" value="1"/>
</dbReference>